<reference evidence="8 9" key="1">
    <citation type="submission" date="2023-10" db="EMBL/GenBank/DDBJ databases">
        <title>Hymenobacter endophyticus sp. nov., an isolate from the leaf tissues of wheat.</title>
        <authorList>
            <person name="Dai Y."/>
        </authorList>
    </citation>
    <scope>NUCLEOTIDE SEQUENCE [LARGE SCALE GENOMIC DNA]</scope>
    <source>
        <strain evidence="8 9">ZK17L-C2</strain>
    </source>
</reference>
<dbReference type="CDD" id="cd00102">
    <property type="entry name" value="IPT"/>
    <property type="match status" value="1"/>
</dbReference>
<sequence length="565" mass="60779">MKTFSHYALTLLLAVASLDAPIAVGQSIPKPASNRQGGELSLTELVGRHPLVFEGHVVGQRSFWNASHTKILTATTIEVFTVFKGNVGPTMEIITEGGVVGEEGMGVFDGDQPALGKSSAGLFFAQPYSKNDLAANASAAPAVEVNAGAQGYWMYQRPARATQTVAITPYRVYDDIPALVQAPIAAAAGQTPRVLKSFDARRFDPFAATAPPQQKVTTPVAPQKKTASQTGAEAAAAPNSPTAAPVITGFSPTSIKAGTFDILTINGTDFGTAKPRVFFTSSNNDASIECPPENIFSFTNTIIQLYVPSNDGTNPPFGISAGTGPIYVESNNIRSNVPNTDITIIRSETTYNDPLITPTAYRQTRLVSANGAGGYTFKYDQNIYNTPEAVRLIEAALQKWRCETLVNIGDDVSAATPYVQGTPECNISFAPSGTMGARLMSTYGYFRTCSNSATNGRFVYTTAMDIQINPDKFWNYSLEGDPYSADEYDFKTSILHELGHAIGLQHVKDQSKLMYNFLGPRQARYYLSAEPEIGGGANILDRSTRQQTCTSNSYTAMQALTTRKC</sequence>
<protein>
    <submittedName>
        <fullName evidence="8">Matrixin family metalloprotease</fullName>
        <ecNumber evidence="8">3.4.24.-</ecNumber>
    </submittedName>
</protein>
<name>A0ABU3TMC1_9BACT</name>
<keyword evidence="4" id="KW-0862">Zinc</keyword>
<keyword evidence="9" id="KW-1185">Reference proteome</keyword>
<dbReference type="Pfam" id="PF00413">
    <property type="entry name" value="Peptidase_M10"/>
    <property type="match status" value="1"/>
</dbReference>
<accession>A0ABU3TMC1</accession>
<feature type="chain" id="PRO_5045607735" evidence="6">
    <location>
        <begin position="23"/>
        <end position="565"/>
    </location>
</feature>
<proteinExistence type="predicted"/>
<feature type="compositionally biased region" description="Low complexity" evidence="5">
    <location>
        <begin position="232"/>
        <end position="241"/>
    </location>
</feature>
<evidence type="ECO:0000256" key="1">
    <source>
        <dbReference type="ARBA" id="ARBA00022670"/>
    </source>
</evidence>
<keyword evidence="1" id="KW-0645">Protease</keyword>
<dbReference type="GO" id="GO:0008237">
    <property type="term" value="F:metallopeptidase activity"/>
    <property type="evidence" value="ECO:0007669"/>
    <property type="project" value="UniProtKB-KW"/>
</dbReference>
<dbReference type="InterPro" id="IPR013783">
    <property type="entry name" value="Ig-like_fold"/>
</dbReference>
<comment type="caution">
    <text evidence="8">The sequence shown here is derived from an EMBL/GenBank/DDBJ whole genome shotgun (WGS) entry which is preliminary data.</text>
</comment>
<dbReference type="InterPro" id="IPR024079">
    <property type="entry name" value="MetalloPept_cat_dom_sf"/>
</dbReference>
<evidence type="ECO:0000259" key="7">
    <source>
        <dbReference type="Pfam" id="PF00413"/>
    </source>
</evidence>
<dbReference type="Gene3D" id="3.40.390.10">
    <property type="entry name" value="Collagenase (Catalytic Domain)"/>
    <property type="match status" value="1"/>
</dbReference>
<gene>
    <name evidence="8" type="ORF">ROI90_18195</name>
</gene>
<dbReference type="EC" id="3.4.24.-" evidence="8"/>
<dbReference type="EMBL" id="JAWDJT010000014">
    <property type="protein sequence ID" value="MDU0372345.1"/>
    <property type="molecule type" value="Genomic_DNA"/>
</dbReference>
<dbReference type="Proteomes" id="UP001250698">
    <property type="component" value="Unassembled WGS sequence"/>
</dbReference>
<evidence type="ECO:0000256" key="6">
    <source>
        <dbReference type="SAM" id="SignalP"/>
    </source>
</evidence>
<evidence type="ECO:0000256" key="3">
    <source>
        <dbReference type="ARBA" id="ARBA00022801"/>
    </source>
</evidence>
<keyword evidence="3 8" id="KW-0378">Hydrolase</keyword>
<evidence type="ECO:0000256" key="2">
    <source>
        <dbReference type="ARBA" id="ARBA00022723"/>
    </source>
</evidence>
<feature type="signal peptide" evidence="6">
    <location>
        <begin position="1"/>
        <end position="22"/>
    </location>
</feature>
<dbReference type="InterPro" id="IPR001818">
    <property type="entry name" value="Pept_M10_metallopeptidase"/>
</dbReference>
<dbReference type="SUPFAM" id="SSF81296">
    <property type="entry name" value="E set domains"/>
    <property type="match status" value="1"/>
</dbReference>
<evidence type="ECO:0000256" key="5">
    <source>
        <dbReference type="SAM" id="MobiDB-lite"/>
    </source>
</evidence>
<evidence type="ECO:0000313" key="8">
    <source>
        <dbReference type="EMBL" id="MDU0372345.1"/>
    </source>
</evidence>
<evidence type="ECO:0000313" key="9">
    <source>
        <dbReference type="Proteomes" id="UP001250698"/>
    </source>
</evidence>
<organism evidence="8 9">
    <name type="scientific">Hymenobacter endophyticus</name>
    <dbReference type="NCBI Taxonomy" id="3076335"/>
    <lineage>
        <taxon>Bacteria</taxon>
        <taxon>Pseudomonadati</taxon>
        <taxon>Bacteroidota</taxon>
        <taxon>Cytophagia</taxon>
        <taxon>Cytophagales</taxon>
        <taxon>Hymenobacteraceae</taxon>
        <taxon>Hymenobacter</taxon>
    </lineage>
</organism>
<feature type="domain" description="Peptidase M10 metallopeptidase" evidence="7">
    <location>
        <begin position="384"/>
        <end position="524"/>
    </location>
</feature>
<keyword evidence="2" id="KW-0479">Metal-binding</keyword>
<evidence type="ECO:0000256" key="4">
    <source>
        <dbReference type="ARBA" id="ARBA00022833"/>
    </source>
</evidence>
<dbReference type="RefSeq" id="WP_315999709.1">
    <property type="nucleotide sequence ID" value="NZ_JAWDJT010000014.1"/>
</dbReference>
<keyword evidence="6" id="KW-0732">Signal</keyword>
<dbReference type="Gene3D" id="2.60.40.10">
    <property type="entry name" value="Immunoglobulins"/>
    <property type="match status" value="1"/>
</dbReference>
<dbReference type="InterPro" id="IPR014756">
    <property type="entry name" value="Ig_E-set"/>
</dbReference>
<keyword evidence="8" id="KW-0482">Metalloprotease</keyword>
<dbReference type="SUPFAM" id="SSF55486">
    <property type="entry name" value="Metalloproteases ('zincins'), catalytic domain"/>
    <property type="match status" value="1"/>
</dbReference>
<feature type="region of interest" description="Disordered" evidence="5">
    <location>
        <begin position="207"/>
        <end position="241"/>
    </location>
</feature>